<evidence type="ECO:0000313" key="3">
    <source>
        <dbReference type="Proteomes" id="UP000499080"/>
    </source>
</evidence>
<name>A0A4Y2VS30_ARAVE</name>
<evidence type="ECO:0000256" key="1">
    <source>
        <dbReference type="SAM" id="Phobius"/>
    </source>
</evidence>
<keyword evidence="1" id="KW-0472">Membrane</keyword>
<keyword evidence="1" id="KW-0812">Transmembrane</keyword>
<dbReference type="Proteomes" id="UP000499080">
    <property type="component" value="Unassembled WGS sequence"/>
</dbReference>
<accession>A0A4Y2VS30</accession>
<protein>
    <submittedName>
        <fullName evidence="2">Uncharacterized protein</fullName>
    </submittedName>
</protein>
<gene>
    <name evidence="2" type="ORF">AVEN_68163_1</name>
</gene>
<sequence>MEVNHLQTVYNISLALLGLLFINSVIYYIATPNKFFEDIEMIRWGTSNVQLLAETWICFNILAFLVFFGFKTWVCVRNKIHTKAR</sequence>
<dbReference type="EMBL" id="BGPR01050012">
    <property type="protein sequence ID" value="GBO27014.1"/>
    <property type="molecule type" value="Genomic_DNA"/>
</dbReference>
<dbReference type="AlphaFoldDB" id="A0A4Y2VS30"/>
<feature type="transmembrane region" description="Helical" evidence="1">
    <location>
        <begin position="51"/>
        <end position="70"/>
    </location>
</feature>
<feature type="transmembrane region" description="Helical" evidence="1">
    <location>
        <begin position="12"/>
        <end position="30"/>
    </location>
</feature>
<comment type="caution">
    <text evidence="2">The sequence shown here is derived from an EMBL/GenBank/DDBJ whole genome shotgun (WGS) entry which is preliminary data.</text>
</comment>
<keyword evidence="1" id="KW-1133">Transmembrane helix</keyword>
<reference evidence="2 3" key="1">
    <citation type="journal article" date="2019" name="Sci. Rep.">
        <title>Orb-weaving spider Araneus ventricosus genome elucidates the spidroin gene catalogue.</title>
        <authorList>
            <person name="Kono N."/>
            <person name="Nakamura H."/>
            <person name="Ohtoshi R."/>
            <person name="Moran D.A.P."/>
            <person name="Shinohara A."/>
            <person name="Yoshida Y."/>
            <person name="Fujiwara M."/>
            <person name="Mori M."/>
            <person name="Tomita M."/>
            <person name="Arakawa K."/>
        </authorList>
    </citation>
    <scope>NUCLEOTIDE SEQUENCE [LARGE SCALE GENOMIC DNA]</scope>
</reference>
<keyword evidence="3" id="KW-1185">Reference proteome</keyword>
<proteinExistence type="predicted"/>
<evidence type="ECO:0000313" key="2">
    <source>
        <dbReference type="EMBL" id="GBO27014.1"/>
    </source>
</evidence>
<organism evidence="2 3">
    <name type="scientific">Araneus ventricosus</name>
    <name type="common">Orbweaver spider</name>
    <name type="synonym">Epeira ventricosa</name>
    <dbReference type="NCBI Taxonomy" id="182803"/>
    <lineage>
        <taxon>Eukaryota</taxon>
        <taxon>Metazoa</taxon>
        <taxon>Ecdysozoa</taxon>
        <taxon>Arthropoda</taxon>
        <taxon>Chelicerata</taxon>
        <taxon>Arachnida</taxon>
        <taxon>Araneae</taxon>
        <taxon>Araneomorphae</taxon>
        <taxon>Entelegynae</taxon>
        <taxon>Araneoidea</taxon>
        <taxon>Araneidae</taxon>
        <taxon>Araneus</taxon>
    </lineage>
</organism>